<protein>
    <submittedName>
        <fullName evidence="3">Uncharacterized protein</fullName>
    </submittedName>
</protein>
<feature type="compositionally biased region" description="Low complexity" evidence="1">
    <location>
        <begin position="245"/>
        <end position="255"/>
    </location>
</feature>
<gene>
    <name evidence="3" type="ORF">SO694_00022154</name>
</gene>
<accession>A0ABR1FT54</accession>
<evidence type="ECO:0000256" key="1">
    <source>
        <dbReference type="SAM" id="MobiDB-lite"/>
    </source>
</evidence>
<feature type="region of interest" description="Disordered" evidence="1">
    <location>
        <begin position="231"/>
        <end position="255"/>
    </location>
</feature>
<evidence type="ECO:0000256" key="2">
    <source>
        <dbReference type="SAM" id="Phobius"/>
    </source>
</evidence>
<dbReference type="EMBL" id="JBBJCI010000231">
    <property type="protein sequence ID" value="KAK7237817.1"/>
    <property type="molecule type" value="Genomic_DNA"/>
</dbReference>
<name>A0ABR1FT54_AURAN</name>
<evidence type="ECO:0000313" key="3">
    <source>
        <dbReference type="EMBL" id="KAK7237817.1"/>
    </source>
</evidence>
<dbReference type="Proteomes" id="UP001363151">
    <property type="component" value="Unassembled WGS sequence"/>
</dbReference>
<feature type="transmembrane region" description="Helical" evidence="2">
    <location>
        <begin position="33"/>
        <end position="51"/>
    </location>
</feature>
<comment type="caution">
    <text evidence="3">The sequence shown here is derived from an EMBL/GenBank/DDBJ whole genome shotgun (WGS) entry which is preliminary data.</text>
</comment>
<proteinExistence type="predicted"/>
<keyword evidence="2" id="KW-0812">Transmembrane</keyword>
<keyword evidence="4" id="KW-1185">Reference proteome</keyword>
<keyword evidence="2" id="KW-1133">Transmembrane helix</keyword>
<sequence length="325" mass="32861">MWRRALGSFTAQAGASAALIALPEGIRDDVPLGVALGATYVSGAGAFYALGGAGPSIAARLGWYGLWCGPVGGSLAMGVSAMTASYLMQPGSPLSAEGAGKFAAALEASAPAGFAGERFLPPATVAHFWHECLAAARDERGLVTAASLAKADAAGCGPWATTIAALQARPAVLEAVVAAAQSRAAAFEEPGLTPEAVCFSLLELQKASEGDGATATDVVWALLAAAPVDPPPAGAARRRRRRRAGVPPAQGPARCRAPLPDAAAAGDAVSAAQLAWWVREARAATPRAFEGDDITARPGWFGGAAYRDKILAAVPVAVEEGEIKK</sequence>
<organism evidence="3 4">
    <name type="scientific">Aureococcus anophagefferens</name>
    <name type="common">Harmful bloom alga</name>
    <dbReference type="NCBI Taxonomy" id="44056"/>
    <lineage>
        <taxon>Eukaryota</taxon>
        <taxon>Sar</taxon>
        <taxon>Stramenopiles</taxon>
        <taxon>Ochrophyta</taxon>
        <taxon>Pelagophyceae</taxon>
        <taxon>Pelagomonadales</taxon>
        <taxon>Pelagomonadaceae</taxon>
        <taxon>Aureococcus</taxon>
    </lineage>
</organism>
<reference evidence="3 4" key="1">
    <citation type="submission" date="2024-03" db="EMBL/GenBank/DDBJ databases">
        <title>Aureococcus anophagefferens CCMP1851 and Kratosvirus quantuckense: Draft genome of a second virus-susceptible host strain in the model system.</title>
        <authorList>
            <person name="Chase E."/>
            <person name="Truchon A.R."/>
            <person name="Schepens W."/>
            <person name="Wilhelm S.W."/>
        </authorList>
    </citation>
    <scope>NUCLEOTIDE SEQUENCE [LARGE SCALE GENOMIC DNA]</scope>
    <source>
        <strain evidence="3 4">CCMP1851</strain>
    </source>
</reference>
<feature type="transmembrane region" description="Helical" evidence="2">
    <location>
        <begin position="63"/>
        <end position="88"/>
    </location>
</feature>
<evidence type="ECO:0000313" key="4">
    <source>
        <dbReference type="Proteomes" id="UP001363151"/>
    </source>
</evidence>
<keyword evidence="2" id="KW-0472">Membrane</keyword>